<dbReference type="PIRSF" id="PIRSF006470">
    <property type="entry name" value="DctB"/>
    <property type="match status" value="1"/>
</dbReference>
<evidence type="ECO:0000256" key="4">
    <source>
        <dbReference type="ARBA" id="ARBA00022729"/>
    </source>
</evidence>
<dbReference type="PANTHER" id="PTHR33376">
    <property type="match status" value="1"/>
</dbReference>
<dbReference type="InterPro" id="IPR038404">
    <property type="entry name" value="TRAP_DctP_sf"/>
</dbReference>
<dbReference type="GO" id="GO:0055085">
    <property type="term" value="P:transmembrane transport"/>
    <property type="evidence" value="ECO:0007669"/>
    <property type="project" value="InterPro"/>
</dbReference>
<evidence type="ECO:0000256" key="3">
    <source>
        <dbReference type="ARBA" id="ARBA00022448"/>
    </source>
</evidence>
<comment type="similarity">
    <text evidence="2">Belongs to the bacterial solute-binding protein 7 family.</text>
</comment>
<evidence type="ECO:0000256" key="1">
    <source>
        <dbReference type="ARBA" id="ARBA00004196"/>
    </source>
</evidence>
<accession>A0A1G6XJ66</accession>
<dbReference type="InterPro" id="IPR006311">
    <property type="entry name" value="TAT_signal"/>
</dbReference>
<keyword evidence="4" id="KW-0732">Signal</keyword>
<dbReference type="NCBIfam" id="NF037995">
    <property type="entry name" value="TRAP_S1"/>
    <property type="match status" value="1"/>
</dbReference>
<organism evidence="5 6">
    <name type="scientific">Bradyrhizobium brasilense</name>
    <dbReference type="NCBI Taxonomy" id="1419277"/>
    <lineage>
        <taxon>Bacteria</taxon>
        <taxon>Pseudomonadati</taxon>
        <taxon>Pseudomonadota</taxon>
        <taxon>Alphaproteobacteria</taxon>
        <taxon>Hyphomicrobiales</taxon>
        <taxon>Nitrobacteraceae</taxon>
        <taxon>Bradyrhizobium</taxon>
    </lineage>
</organism>
<comment type="subcellular location">
    <subcellularLocation>
        <location evidence="1">Cell envelope</location>
    </subcellularLocation>
</comment>
<protein>
    <submittedName>
        <fullName evidence="5">Tripartite ATP-independent transporter solute receptor, DctP family</fullName>
    </submittedName>
</protein>
<dbReference type="Pfam" id="PF03480">
    <property type="entry name" value="DctP"/>
    <property type="match status" value="1"/>
</dbReference>
<name>A0A1G6XJ66_9BRAD</name>
<dbReference type="InterPro" id="IPR004682">
    <property type="entry name" value="TRAP_DctP"/>
</dbReference>
<evidence type="ECO:0000313" key="6">
    <source>
        <dbReference type="Proteomes" id="UP000199245"/>
    </source>
</evidence>
<reference evidence="5 6" key="1">
    <citation type="submission" date="2016-10" db="EMBL/GenBank/DDBJ databases">
        <authorList>
            <person name="de Groot N.N."/>
        </authorList>
    </citation>
    <scope>NUCLEOTIDE SEQUENCE [LARGE SCALE GENOMIC DNA]</scope>
    <source>
        <strain evidence="5 6">R5</strain>
    </source>
</reference>
<dbReference type="Proteomes" id="UP000199245">
    <property type="component" value="Unassembled WGS sequence"/>
</dbReference>
<dbReference type="InterPro" id="IPR018389">
    <property type="entry name" value="DctP_fam"/>
</dbReference>
<evidence type="ECO:0000256" key="2">
    <source>
        <dbReference type="ARBA" id="ARBA00009023"/>
    </source>
</evidence>
<dbReference type="InterPro" id="IPR019546">
    <property type="entry name" value="TAT_signal_bac_arc"/>
</dbReference>
<dbReference type="PROSITE" id="PS51318">
    <property type="entry name" value="TAT"/>
    <property type="match status" value="1"/>
</dbReference>
<dbReference type="NCBIfam" id="TIGR00787">
    <property type="entry name" value="dctP"/>
    <property type="match status" value="1"/>
</dbReference>
<dbReference type="PANTHER" id="PTHR33376:SF4">
    <property type="entry name" value="SIALIC ACID-BINDING PERIPLASMIC PROTEIN SIAP"/>
    <property type="match status" value="1"/>
</dbReference>
<keyword evidence="5" id="KW-0675">Receptor</keyword>
<sequence>MKRTFNRRTFLQGTTAAALAIGVGYPIKSVRAAAEFRLRWGFNLAESHPITARAREAAERVLTETKGRVEINVFPNNQLGGDTDMLSQLRAGGLDLFLNSGINVLSTIVPSASIYGLGFIFPDYDAVWKAMDGELGDALRLAIGKANLVPVGKMWDNGFRNITTSTKQINTPADLKGVKIRVPVGALWTSMFQAFGAAPTTINYSELYSALQTKIVDGQENSLANIFTANLFEVQKYCALTGHMWDAFFCVANKRNWDAIPEDLRKIIATAINDAAMAERKDMATLATSLRGDLSKKGLIFNEPDVAAFRDALRTAGFYKEWRAKYGEELWTTLERTTGKLT</sequence>
<dbReference type="CDD" id="cd13603">
    <property type="entry name" value="PBP2_TRAP_Siap_TeaA_like"/>
    <property type="match status" value="1"/>
</dbReference>
<evidence type="ECO:0000313" key="5">
    <source>
        <dbReference type="EMBL" id="SDD77823.1"/>
    </source>
</evidence>
<keyword evidence="3" id="KW-0813">Transport</keyword>
<dbReference type="GO" id="GO:0030288">
    <property type="term" value="C:outer membrane-bounded periplasmic space"/>
    <property type="evidence" value="ECO:0007669"/>
    <property type="project" value="InterPro"/>
</dbReference>
<dbReference type="AlphaFoldDB" id="A0A1G6XJ66"/>
<dbReference type="RefSeq" id="WP_092083510.1">
    <property type="nucleotide sequence ID" value="NZ_FMZW01000015.1"/>
</dbReference>
<dbReference type="EMBL" id="FMZW01000015">
    <property type="protein sequence ID" value="SDD77823.1"/>
    <property type="molecule type" value="Genomic_DNA"/>
</dbReference>
<dbReference type="NCBIfam" id="TIGR01409">
    <property type="entry name" value="TAT_signal_seq"/>
    <property type="match status" value="1"/>
</dbReference>
<gene>
    <name evidence="5" type="ORF">SAMN05216337_101545</name>
</gene>
<proteinExistence type="inferred from homology"/>
<dbReference type="Gene3D" id="3.40.190.170">
    <property type="entry name" value="Bacterial extracellular solute-binding protein, family 7"/>
    <property type="match status" value="1"/>
</dbReference>